<reference evidence="1 2" key="1">
    <citation type="journal article" date="2021" name="Elife">
        <title>Chloroplast acquisition without the gene transfer in kleptoplastic sea slugs, Plakobranchus ocellatus.</title>
        <authorList>
            <person name="Maeda T."/>
            <person name="Takahashi S."/>
            <person name="Yoshida T."/>
            <person name="Shimamura S."/>
            <person name="Takaki Y."/>
            <person name="Nagai Y."/>
            <person name="Toyoda A."/>
            <person name="Suzuki Y."/>
            <person name="Arimoto A."/>
            <person name="Ishii H."/>
            <person name="Satoh N."/>
            <person name="Nishiyama T."/>
            <person name="Hasebe M."/>
            <person name="Maruyama T."/>
            <person name="Minagawa J."/>
            <person name="Obokata J."/>
            <person name="Shigenobu S."/>
        </authorList>
    </citation>
    <scope>NUCLEOTIDE SEQUENCE [LARGE SCALE GENOMIC DNA]</scope>
</reference>
<name>A0AAV4B3U8_9GAST</name>
<keyword evidence="2" id="KW-1185">Reference proteome</keyword>
<evidence type="ECO:0000313" key="1">
    <source>
        <dbReference type="EMBL" id="GFO15126.1"/>
    </source>
</evidence>
<gene>
    <name evidence="1" type="ORF">PoB_004163100</name>
</gene>
<sequence length="86" mass="10072">MLQVHEIWSWSVDQAKKIARRGNKTVCLEKIKGIADSTILEKNINLKPKSLRRYVISVAYDSITEAHLGIRRRKDNVLSYFKWMVI</sequence>
<dbReference type="Proteomes" id="UP000735302">
    <property type="component" value="Unassembled WGS sequence"/>
</dbReference>
<organism evidence="1 2">
    <name type="scientific">Plakobranchus ocellatus</name>
    <dbReference type="NCBI Taxonomy" id="259542"/>
    <lineage>
        <taxon>Eukaryota</taxon>
        <taxon>Metazoa</taxon>
        <taxon>Spiralia</taxon>
        <taxon>Lophotrochozoa</taxon>
        <taxon>Mollusca</taxon>
        <taxon>Gastropoda</taxon>
        <taxon>Heterobranchia</taxon>
        <taxon>Euthyneura</taxon>
        <taxon>Panpulmonata</taxon>
        <taxon>Sacoglossa</taxon>
        <taxon>Placobranchoidea</taxon>
        <taxon>Plakobranchidae</taxon>
        <taxon>Plakobranchus</taxon>
    </lineage>
</organism>
<proteinExistence type="predicted"/>
<evidence type="ECO:0000313" key="2">
    <source>
        <dbReference type="Proteomes" id="UP000735302"/>
    </source>
</evidence>
<accession>A0AAV4B3U8</accession>
<protein>
    <submittedName>
        <fullName evidence="1">Uncharacterized protein</fullName>
    </submittedName>
</protein>
<dbReference type="AlphaFoldDB" id="A0AAV4B3U8"/>
<comment type="caution">
    <text evidence="1">The sequence shown here is derived from an EMBL/GenBank/DDBJ whole genome shotgun (WGS) entry which is preliminary data.</text>
</comment>
<dbReference type="EMBL" id="BLXT01004603">
    <property type="protein sequence ID" value="GFO15126.1"/>
    <property type="molecule type" value="Genomic_DNA"/>
</dbReference>